<evidence type="ECO:0000313" key="7">
    <source>
        <dbReference type="EMBL" id="OAP65338.1"/>
    </source>
</evidence>
<dbReference type="STRING" id="1367422.A0A178ZZQ5"/>
<dbReference type="GO" id="GO:0018114">
    <property type="term" value="F:threonine racemase activity"/>
    <property type="evidence" value="ECO:0007669"/>
    <property type="project" value="TreeGrafter"/>
</dbReference>
<comment type="cofactor">
    <cofactor evidence="1">
        <name>pyridoxal 5'-phosphate</name>
        <dbReference type="ChEBI" id="CHEBI:597326"/>
    </cofactor>
</comment>
<keyword evidence="4" id="KW-0456">Lyase</keyword>
<accession>A0A178ZZQ5</accession>
<protein>
    <recommendedName>
        <fullName evidence="6">Tryptophan synthase beta chain-like PALP domain-containing protein</fullName>
    </recommendedName>
</protein>
<dbReference type="InterPro" id="IPR001926">
    <property type="entry name" value="TrpB-like_PALP"/>
</dbReference>
<keyword evidence="3" id="KW-0663">Pyridoxal phosphate</keyword>
<feature type="region of interest" description="Disordered" evidence="5">
    <location>
        <begin position="395"/>
        <end position="414"/>
    </location>
</feature>
<evidence type="ECO:0000256" key="5">
    <source>
        <dbReference type="SAM" id="MobiDB-lite"/>
    </source>
</evidence>
<dbReference type="GO" id="GO:0030170">
    <property type="term" value="F:pyridoxal phosphate binding"/>
    <property type="evidence" value="ECO:0007669"/>
    <property type="project" value="TreeGrafter"/>
</dbReference>
<evidence type="ECO:0000313" key="8">
    <source>
        <dbReference type="Proteomes" id="UP000078343"/>
    </source>
</evidence>
<comment type="similarity">
    <text evidence="2">Belongs to the serine/threonine dehydratase family.</text>
</comment>
<dbReference type="AlphaFoldDB" id="A0A178ZZQ5"/>
<sequence length="414" mass="44231">MADPSTCPPLAPSSIRNAYTKIKTYVHRTPLITSRSLNAIASSSDPSVFLSDDPPPFDSAESNVNDASPQFRLYFKCENFQKIGAFKARGAFHAVTRLIEELGIDEVRTRGVVTHSSGNHAQALALAASTFSIPAYIVMPSISTTSKIAGTRLYTPNVIFSGSTSQEREAVVADVIKEKGAILVPPYDHPDIILGQGTVGLEMEEQLRELGGENGGTASFDAVITPIGGGGLLGGVATFFSSQPDTLVFGAEPSFQGADDARRGLLQNQRIEHVKSLTIADGLRTPVGLTNWTIVSDRTKVEGLYAVGEEDIKKAMRLVFERLKLVVEPSGCVPLAVVLFNREFRDMVAERQRIRDGGTTSSPWDVGIVFSGGNTTMKAIATLFGQDDVRKGAGEREAGKVGVDSAKKVEDAAG</sequence>
<evidence type="ECO:0000256" key="3">
    <source>
        <dbReference type="ARBA" id="ARBA00022898"/>
    </source>
</evidence>
<dbReference type="OrthoDB" id="271064at2759"/>
<dbReference type="InterPro" id="IPR036052">
    <property type="entry name" value="TrpB-like_PALP_sf"/>
</dbReference>
<dbReference type="EMBL" id="LVYI01000001">
    <property type="protein sequence ID" value="OAP65338.1"/>
    <property type="molecule type" value="Genomic_DNA"/>
</dbReference>
<name>A0A178ZZQ5_9EURO</name>
<dbReference type="GeneID" id="30005480"/>
<evidence type="ECO:0000256" key="1">
    <source>
        <dbReference type="ARBA" id="ARBA00001933"/>
    </source>
</evidence>
<comment type="caution">
    <text evidence="7">The sequence shown here is derived from an EMBL/GenBank/DDBJ whole genome shotgun (WGS) entry which is preliminary data.</text>
</comment>
<dbReference type="PANTHER" id="PTHR43050">
    <property type="entry name" value="SERINE / THREONINE RACEMASE FAMILY MEMBER"/>
    <property type="match status" value="1"/>
</dbReference>
<dbReference type="PANTHER" id="PTHR43050:SF1">
    <property type="entry name" value="SERINE RACEMASE"/>
    <property type="match status" value="1"/>
</dbReference>
<dbReference type="GO" id="GO:0000287">
    <property type="term" value="F:magnesium ion binding"/>
    <property type="evidence" value="ECO:0007669"/>
    <property type="project" value="TreeGrafter"/>
</dbReference>
<dbReference type="FunFam" id="3.40.50.1100:FF:000005">
    <property type="entry name" value="Threonine dehydratase catabolic"/>
    <property type="match status" value="1"/>
</dbReference>
<dbReference type="Gene3D" id="3.40.50.1100">
    <property type="match status" value="2"/>
</dbReference>
<feature type="domain" description="Tryptophan synthase beta chain-like PALP" evidence="6">
    <location>
        <begin position="70"/>
        <end position="340"/>
    </location>
</feature>
<organism evidence="7 8">
    <name type="scientific">Fonsecaea erecta</name>
    <dbReference type="NCBI Taxonomy" id="1367422"/>
    <lineage>
        <taxon>Eukaryota</taxon>
        <taxon>Fungi</taxon>
        <taxon>Dikarya</taxon>
        <taxon>Ascomycota</taxon>
        <taxon>Pezizomycotina</taxon>
        <taxon>Eurotiomycetes</taxon>
        <taxon>Chaetothyriomycetidae</taxon>
        <taxon>Chaetothyriales</taxon>
        <taxon>Herpotrichiellaceae</taxon>
        <taxon>Fonsecaea</taxon>
    </lineage>
</organism>
<evidence type="ECO:0000259" key="6">
    <source>
        <dbReference type="Pfam" id="PF00291"/>
    </source>
</evidence>
<dbReference type="SUPFAM" id="SSF53686">
    <property type="entry name" value="Tryptophan synthase beta subunit-like PLP-dependent enzymes"/>
    <property type="match status" value="1"/>
</dbReference>
<evidence type="ECO:0000256" key="2">
    <source>
        <dbReference type="ARBA" id="ARBA00010869"/>
    </source>
</evidence>
<dbReference type="CDD" id="cd01562">
    <property type="entry name" value="Thr-dehyd"/>
    <property type="match status" value="1"/>
</dbReference>
<evidence type="ECO:0000256" key="4">
    <source>
        <dbReference type="ARBA" id="ARBA00023239"/>
    </source>
</evidence>
<proteinExistence type="inferred from homology"/>
<dbReference type="RefSeq" id="XP_018698705.1">
    <property type="nucleotide sequence ID" value="XM_018832826.1"/>
</dbReference>
<dbReference type="Proteomes" id="UP000078343">
    <property type="component" value="Unassembled WGS sequence"/>
</dbReference>
<dbReference type="GO" id="GO:0008721">
    <property type="term" value="F:D-serine ammonia-lyase activity"/>
    <property type="evidence" value="ECO:0007669"/>
    <property type="project" value="TreeGrafter"/>
</dbReference>
<reference evidence="7 8" key="1">
    <citation type="submission" date="2016-04" db="EMBL/GenBank/DDBJ databases">
        <title>Draft genome of Fonsecaea erecta CBS 125763.</title>
        <authorList>
            <person name="Weiss V.A."/>
            <person name="Vicente V.A."/>
            <person name="Raittz R.T."/>
            <person name="Moreno L.F."/>
            <person name="De Souza E.M."/>
            <person name="Pedrosa F.O."/>
            <person name="Steffens M.B."/>
            <person name="Faoro H."/>
            <person name="Tadra-Sfeir M.Z."/>
            <person name="Najafzadeh M.J."/>
            <person name="Felipe M.S."/>
            <person name="Teixeira M."/>
            <person name="Sun J."/>
            <person name="Xi L."/>
            <person name="Gomes R."/>
            <person name="De Azevedo C.M."/>
            <person name="Salgado C.G."/>
            <person name="Da Silva M.B."/>
            <person name="Nascimento M.F."/>
            <person name="Queiroz-Telles F."/>
            <person name="Attili D.S."/>
            <person name="Gorbushina A."/>
        </authorList>
    </citation>
    <scope>NUCLEOTIDE SEQUENCE [LARGE SCALE GENOMIC DNA]</scope>
    <source>
        <strain evidence="7 8">CBS 125763</strain>
    </source>
</reference>
<dbReference type="GO" id="GO:0003941">
    <property type="term" value="F:L-serine ammonia-lyase activity"/>
    <property type="evidence" value="ECO:0007669"/>
    <property type="project" value="TreeGrafter"/>
</dbReference>
<dbReference type="GO" id="GO:0030378">
    <property type="term" value="F:serine racemase activity"/>
    <property type="evidence" value="ECO:0007669"/>
    <property type="project" value="TreeGrafter"/>
</dbReference>
<keyword evidence="8" id="KW-1185">Reference proteome</keyword>
<gene>
    <name evidence="7" type="ORF">AYL99_01310</name>
</gene>
<dbReference type="Pfam" id="PF00291">
    <property type="entry name" value="PALP"/>
    <property type="match status" value="1"/>
</dbReference>
<dbReference type="GO" id="GO:0005524">
    <property type="term" value="F:ATP binding"/>
    <property type="evidence" value="ECO:0007669"/>
    <property type="project" value="TreeGrafter"/>
</dbReference>